<reference evidence="1 2" key="1">
    <citation type="submission" date="2015-08" db="EMBL/GenBank/DDBJ databases">
        <title>Genome sequencing of Penicillium nordicum.</title>
        <authorList>
            <person name="Nguyen H.D."/>
            <person name="Seifert K.A."/>
        </authorList>
    </citation>
    <scope>NUCLEOTIDE SEQUENCE [LARGE SCALE GENOMIC DNA]</scope>
    <source>
        <strain evidence="1 2">DAOMC 185683</strain>
    </source>
</reference>
<dbReference type="EMBL" id="LHQQ01000009">
    <property type="protein sequence ID" value="KOS48076.1"/>
    <property type="molecule type" value="Genomic_DNA"/>
</dbReference>
<proteinExistence type="predicted"/>
<evidence type="ECO:0008006" key="3">
    <source>
        <dbReference type="Google" id="ProtNLM"/>
    </source>
</evidence>
<dbReference type="Proteomes" id="UP000037696">
    <property type="component" value="Unassembled WGS sequence"/>
</dbReference>
<evidence type="ECO:0000313" key="2">
    <source>
        <dbReference type="Proteomes" id="UP000037696"/>
    </source>
</evidence>
<comment type="caution">
    <text evidence="1">The sequence shown here is derived from an EMBL/GenBank/DDBJ whole genome shotgun (WGS) entry which is preliminary data.</text>
</comment>
<accession>A0A0M8P9K1</accession>
<dbReference type="AlphaFoldDB" id="A0A0M8P9K1"/>
<protein>
    <recommendedName>
        <fullName evidence="3">Transaldolase</fullName>
    </recommendedName>
</protein>
<keyword evidence="2" id="KW-1185">Reference proteome</keyword>
<name>A0A0M8P9K1_9EURO</name>
<gene>
    <name evidence="1" type="ORF">ACN38_g1024</name>
</gene>
<organism evidence="1 2">
    <name type="scientific">Penicillium nordicum</name>
    <dbReference type="NCBI Taxonomy" id="229535"/>
    <lineage>
        <taxon>Eukaryota</taxon>
        <taxon>Fungi</taxon>
        <taxon>Dikarya</taxon>
        <taxon>Ascomycota</taxon>
        <taxon>Pezizomycotina</taxon>
        <taxon>Eurotiomycetes</taxon>
        <taxon>Eurotiomycetidae</taxon>
        <taxon>Eurotiales</taxon>
        <taxon>Aspergillaceae</taxon>
        <taxon>Penicillium</taxon>
    </lineage>
</organism>
<sequence>MRIVHVDHKLPRVSRVISALDTPLVVSAVTTNPLIFKETVNTAIPFFSDTSRGPGFQLGSQTERSYISVLRPQIGS</sequence>
<evidence type="ECO:0000313" key="1">
    <source>
        <dbReference type="EMBL" id="KOS48076.1"/>
    </source>
</evidence>